<dbReference type="InterPro" id="IPR011009">
    <property type="entry name" value="Kinase-like_dom_sf"/>
</dbReference>
<keyword evidence="7" id="KW-0723">Serine/threonine-protein kinase</keyword>
<evidence type="ECO:0000313" key="7">
    <source>
        <dbReference type="EMBL" id="MCG0067130.1"/>
    </source>
</evidence>
<name>A0ABS9JNG8_9ACTN</name>
<dbReference type="InterPro" id="IPR000719">
    <property type="entry name" value="Prot_kinase_dom"/>
</dbReference>
<evidence type="ECO:0000256" key="2">
    <source>
        <dbReference type="ARBA" id="ARBA00022741"/>
    </source>
</evidence>
<organism evidence="7 8">
    <name type="scientific">Streptomyces tricolor</name>
    <dbReference type="NCBI Taxonomy" id="68277"/>
    <lineage>
        <taxon>Bacteria</taxon>
        <taxon>Bacillati</taxon>
        <taxon>Actinomycetota</taxon>
        <taxon>Actinomycetes</taxon>
        <taxon>Kitasatosporales</taxon>
        <taxon>Streptomycetaceae</taxon>
        <taxon>Streptomyces</taxon>
        <taxon>Streptomyces violaceoruber group</taxon>
    </lineage>
</organism>
<comment type="caution">
    <text evidence="7">The sequence shown here is derived from an EMBL/GenBank/DDBJ whole genome shotgun (WGS) entry which is preliminary data.</text>
</comment>
<proteinExistence type="predicted"/>
<keyword evidence="4 5" id="KW-0067">ATP-binding</keyword>
<dbReference type="PANTHER" id="PTHR43289">
    <property type="entry name" value="MITOGEN-ACTIVATED PROTEIN KINASE KINASE KINASE 20-RELATED"/>
    <property type="match status" value="1"/>
</dbReference>
<keyword evidence="2 5" id="KW-0547">Nucleotide-binding</keyword>
<reference evidence="7 8" key="1">
    <citation type="submission" date="2022-01" db="EMBL/GenBank/DDBJ databases">
        <title>Draft Genome Sequences of Seven Type Strains of the Genus Streptomyces.</title>
        <authorList>
            <person name="Aziz S."/>
            <person name="Coretto E."/>
            <person name="Chronakova A."/>
            <person name="Sproer C."/>
            <person name="Huber K."/>
            <person name="Nouioui I."/>
            <person name="Gross H."/>
        </authorList>
    </citation>
    <scope>NUCLEOTIDE SEQUENCE [LARGE SCALE GENOMIC DNA]</scope>
    <source>
        <strain evidence="7 8">DSM 41685</strain>
    </source>
</reference>
<dbReference type="PROSITE" id="PS00107">
    <property type="entry name" value="PROTEIN_KINASE_ATP"/>
    <property type="match status" value="1"/>
</dbReference>
<dbReference type="RefSeq" id="WP_158103066.1">
    <property type="nucleotide sequence ID" value="NZ_JAKKZF010000139.1"/>
</dbReference>
<dbReference type="SUPFAM" id="SSF56112">
    <property type="entry name" value="Protein kinase-like (PK-like)"/>
    <property type="match status" value="1"/>
</dbReference>
<dbReference type="Gene3D" id="1.10.510.10">
    <property type="entry name" value="Transferase(Phosphotransferase) domain 1"/>
    <property type="match status" value="1"/>
</dbReference>
<dbReference type="SMART" id="SM00220">
    <property type="entry name" value="S_TKc"/>
    <property type="match status" value="1"/>
</dbReference>
<evidence type="ECO:0000256" key="5">
    <source>
        <dbReference type="PROSITE-ProRule" id="PRU10141"/>
    </source>
</evidence>
<accession>A0ABS9JNG8</accession>
<sequence>MAGASDSSIKAQERYRLGARTLGHGSYAQVFPAVHKETGEEVALKRAYNRQDAQDRIKREIQDQKRLAHPNIMPILDHDPGFTWYTMPRAVGNLKDLRQGPDEEELASILLAIGEALDVAHQLGLVHRDISPQNILALSGDSGARYRWVVADWGMVRRPPEEASRILTRTGQGMGTPGYDAPELSVDPRKATPAADVYSLGRVAAWYLTGTSPASGVRLLPDGEFLHWRLFVNACTRQEASLRTQTMSELRDMVQVVLNDRDEPVLTKARRLVEGITLGQEGSLEALVRLVDAHQDDASLYFDYFAQIPTGPTRAWCHSDPERAALLAGVLAKHLVAGSWGDRDREYISTPLAFLLTVLQALVGNNNLGHAQDLAPDFFAAELHWQDQDQRRRTLEWLGDLQAPADRALAPVLGARQDVVEYYREPGWRARSVVLATILGAS</sequence>
<gene>
    <name evidence="7" type="ORF">L0F81_28345</name>
</gene>
<dbReference type="CDD" id="cd14014">
    <property type="entry name" value="STKc_PknB_like"/>
    <property type="match status" value="1"/>
</dbReference>
<evidence type="ECO:0000259" key="6">
    <source>
        <dbReference type="PROSITE" id="PS50011"/>
    </source>
</evidence>
<dbReference type="Pfam" id="PF00069">
    <property type="entry name" value="Pkinase"/>
    <property type="match status" value="1"/>
</dbReference>
<dbReference type="PANTHER" id="PTHR43289:SF34">
    <property type="entry name" value="SERINE_THREONINE-PROTEIN KINASE YBDM-RELATED"/>
    <property type="match status" value="1"/>
</dbReference>
<evidence type="ECO:0000256" key="3">
    <source>
        <dbReference type="ARBA" id="ARBA00022777"/>
    </source>
</evidence>
<feature type="domain" description="Protein kinase" evidence="6">
    <location>
        <begin position="16"/>
        <end position="278"/>
    </location>
</feature>
<evidence type="ECO:0000256" key="1">
    <source>
        <dbReference type="ARBA" id="ARBA00022679"/>
    </source>
</evidence>
<keyword evidence="3 7" id="KW-0418">Kinase</keyword>
<evidence type="ECO:0000256" key="4">
    <source>
        <dbReference type="ARBA" id="ARBA00022840"/>
    </source>
</evidence>
<evidence type="ECO:0000313" key="8">
    <source>
        <dbReference type="Proteomes" id="UP001299012"/>
    </source>
</evidence>
<dbReference type="Proteomes" id="UP001299012">
    <property type="component" value="Unassembled WGS sequence"/>
</dbReference>
<dbReference type="InterPro" id="IPR017441">
    <property type="entry name" value="Protein_kinase_ATP_BS"/>
</dbReference>
<dbReference type="GO" id="GO:0004674">
    <property type="term" value="F:protein serine/threonine kinase activity"/>
    <property type="evidence" value="ECO:0007669"/>
    <property type="project" value="UniProtKB-KW"/>
</dbReference>
<dbReference type="EMBL" id="JAKKZF010000139">
    <property type="protein sequence ID" value="MCG0067130.1"/>
    <property type="molecule type" value="Genomic_DNA"/>
</dbReference>
<keyword evidence="1" id="KW-0808">Transferase</keyword>
<protein>
    <submittedName>
        <fullName evidence="7">Serine/threonine protein kinase</fullName>
    </submittedName>
</protein>
<dbReference type="Gene3D" id="3.30.200.20">
    <property type="entry name" value="Phosphorylase Kinase, domain 1"/>
    <property type="match status" value="1"/>
</dbReference>
<keyword evidence="8" id="KW-1185">Reference proteome</keyword>
<dbReference type="PROSITE" id="PS50011">
    <property type="entry name" value="PROTEIN_KINASE_DOM"/>
    <property type="match status" value="1"/>
</dbReference>
<feature type="binding site" evidence="5">
    <location>
        <position position="45"/>
    </location>
    <ligand>
        <name>ATP</name>
        <dbReference type="ChEBI" id="CHEBI:30616"/>
    </ligand>
</feature>